<dbReference type="AlphaFoldDB" id="M3F6G4"/>
<reference evidence="3" key="1">
    <citation type="journal article" date="2013" name="Genome Announc.">
        <title>Draft Genome Sequence of Streptomyces bottropensis ATCC 25435, a Bottromycin-Producing Actinomycete.</title>
        <authorList>
            <person name="Zhang H."/>
            <person name="Zhou W."/>
            <person name="Zhuang Y."/>
            <person name="Liang X."/>
            <person name="Liu T."/>
        </authorList>
    </citation>
    <scope>NUCLEOTIDE SEQUENCE [LARGE SCALE GENOMIC DNA]</scope>
    <source>
        <strain evidence="3">ATCC 25435</strain>
    </source>
</reference>
<organism evidence="2 3">
    <name type="scientific">Streptomyces bottropensis ATCC 25435</name>
    <dbReference type="NCBI Taxonomy" id="1054862"/>
    <lineage>
        <taxon>Bacteria</taxon>
        <taxon>Bacillati</taxon>
        <taxon>Actinomycetota</taxon>
        <taxon>Actinomycetes</taxon>
        <taxon>Kitasatosporales</taxon>
        <taxon>Streptomycetaceae</taxon>
        <taxon>Streptomyces</taxon>
    </lineage>
</organism>
<dbReference type="Pfam" id="PF05016">
    <property type="entry name" value="ParE_toxin"/>
    <property type="match status" value="1"/>
</dbReference>
<accession>M3F6G4</accession>
<protein>
    <recommendedName>
        <fullName evidence="4">Type II toxin-antitoxin system RelE/ParE family toxin</fullName>
    </recommendedName>
</protein>
<evidence type="ECO:0000313" key="2">
    <source>
        <dbReference type="EMBL" id="EMF57188.1"/>
    </source>
</evidence>
<dbReference type="RefSeq" id="WP_005475836.1">
    <property type="nucleotide sequence ID" value="NZ_KB405057.1"/>
</dbReference>
<dbReference type="Proteomes" id="UP000030760">
    <property type="component" value="Unassembled WGS sequence"/>
</dbReference>
<keyword evidence="1" id="KW-1277">Toxin-antitoxin system</keyword>
<proteinExistence type="predicted"/>
<dbReference type="GeneID" id="96264727"/>
<name>M3F6G4_9ACTN</name>
<sequence>MTWQVQWEPATLDAAAGHLKDDPDSVDALLRATDQLAENERPEGSRAWGAEHRRLHHGPWRILYRLASEARTLHIEHVGRTGACS</sequence>
<evidence type="ECO:0000313" key="3">
    <source>
        <dbReference type="Proteomes" id="UP000030760"/>
    </source>
</evidence>
<dbReference type="InterPro" id="IPR007712">
    <property type="entry name" value="RelE/ParE_toxin"/>
</dbReference>
<dbReference type="Gene3D" id="3.30.2310.20">
    <property type="entry name" value="RelE-like"/>
    <property type="match status" value="1"/>
</dbReference>
<gene>
    <name evidence="2" type="ORF">SBD_1350</name>
</gene>
<dbReference type="InterPro" id="IPR035093">
    <property type="entry name" value="RelE/ParE_toxin_dom_sf"/>
</dbReference>
<evidence type="ECO:0000256" key="1">
    <source>
        <dbReference type="ARBA" id="ARBA00022649"/>
    </source>
</evidence>
<evidence type="ECO:0008006" key="4">
    <source>
        <dbReference type="Google" id="ProtNLM"/>
    </source>
</evidence>
<dbReference type="EMBL" id="KB405057">
    <property type="protein sequence ID" value="EMF57188.1"/>
    <property type="molecule type" value="Genomic_DNA"/>
</dbReference>
<dbReference type="SUPFAM" id="SSF143011">
    <property type="entry name" value="RelE-like"/>
    <property type="match status" value="1"/>
</dbReference>